<comment type="subcellular location">
    <subcellularLocation>
        <location evidence="1">Cell membrane</location>
        <topology evidence="1">Multi-pass membrane protein</topology>
    </subcellularLocation>
</comment>
<feature type="transmembrane region" description="Helical" evidence="10">
    <location>
        <begin position="436"/>
        <end position="460"/>
    </location>
</feature>
<keyword evidence="2" id="KW-0813">Transport</keyword>
<evidence type="ECO:0000313" key="13">
    <source>
        <dbReference type="Proteomes" id="UP000078437"/>
    </source>
</evidence>
<protein>
    <submittedName>
        <fullName evidence="12">Cation:proton antiporter</fullName>
    </submittedName>
</protein>
<reference evidence="13" key="2">
    <citation type="submission" date="2016-01" db="EMBL/GenBank/DDBJ databases">
        <title>Complete genome sequence of Agromyces aureus AR33T and comparison with related organisms.</title>
        <authorList>
            <person name="Corretto E."/>
            <person name="Antonielli L."/>
            <person name="Sessitsch A."/>
            <person name="Brader G."/>
        </authorList>
    </citation>
    <scope>NUCLEOTIDE SEQUENCE [LARGE SCALE GENOMIC DNA]</scope>
    <source>
        <strain evidence="13">AR33</strain>
    </source>
</reference>
<feature type="domain" description="Cation/H+ exchanger transmembrane" evidence="11">
    <location>
        <begin position="17"/>
        <end position="323"/>
    </location>
</feature>
<evidence type="ECO:0000256" key="4">
    <source>
        <dbReference type="ARBA" id="ARBA00022692"/>
    </source>
</evidence>
<evidence type="ECO:0000256" key="1">
    <source>
        <dbReference type="ARBA" id="ARBA00004651"/>
    </source>
</evidence>
<dbReference type="Proteomes" id="UP000078437">
    <property type="component" value="Chromosome"/>
</dbReference>
<keyword evidence="6" id="KW-0915">Sodium</keyword>
<gene>
    <name evidence="12" type="ORF">ATC03_11795</name>
</gene>
<name>A0A191WGI3_9MICO</name>
<feature type="transmembrane region" description="Helical" evidence="10">
    <location>
        <begin position="231"/>
        <end position="249"/>
    </location>
</feature>
<evidence type="ECO:0000256" key="7">
    <source>
        <dbReference type="ARBA" id="ARBA00023065"/>
    </source>
</evidence>
<organism evidence="12 13">
    <name type="scientific">Agromyces aureus</name>
    <dbReference type="NCBI Taxonomy" id="453304"/>
    <lineage>
        <taxon>Bacteria</taxon>
        <taxon>Bacillati</taxon>
        <taxon>Actinomycetota</taxon>
        <taxon>Actinomycetes</taxon>
        <taxon>Micrococcales</taxon>
        <taxon>Microbacteriaceae</taxon>
        <taxon>Agromyces</taxon>
    </lineage>
</organism>
<evidence type="ECO:0000256" key="8">
    <source>
        <dbReference type="ARBA" id="ARBA00023136"/>
    </source>
</evidence>
<dbReference type="KEGG" id="agy:ATC03_11795"/>
<keyword evidence="9" id="KW-0739">Sodium transport</keyword>
<dbReference type="PANTHER" id="PTHR10110:SF86">
    <property type="entry name" value="SODIUM_HYDROGEN EXCHANGER 7"/>
    <property type="match status" value="1"/>
</dbReference>
<dbReference type="GO" id="GO:0015385">
    <property type="term" value="F:sodium:proton antiporter activity"/>
    <property type="evidence" value="ECO:0007669"/>
    <property type="project" value="InterPro"/>
</dbReference>
<dbReference type="PANTHER" id="PTHR10110">
    <property type="entry name" value="SODIUM/HYDROGEN EXCHANGER"/>
    <property type="match status" value="1"/>
</dbReference>
<evidence type="ECO:0000256" key="9">
    <source>
        <dbReference type="ARBA" id="ARBA00023201"/>
    </source>
</evidence>
<evidence type="ECO:0000256" key="5">
    <source>
        <dbReference type="ARBA" id="ARBA00022989"/>
    </source>
</evidence>
<keyword evidence="4 10" id="KW-0812">Transmembrane</keyword>
<dbReference type="Pfam" id="PF00999">
    <property type="entry name" value="Na_H_Exchanger"/>
    <property type="match status" value="2"/>
</dbReference>
<dbReference type="GO" id="GO:0051453">
    <property type="term" value="P:regulation of intracellular pH"/>
    <property type="evidence" value="ECO:0007669"/>
    <property type="project" value="TreeGrafter"/>
</dbReference>
<feature type="transmembrane region" description="Helical" evidence="10">
    <location>
        <begin position="180"/>
        <end position="201"/>
    </location>
</feature>
<evidence type="ECO:0000256" key="2">
    <source>
        <dbReference type="ARBA" id="ARBA00022448"/>
    </source>
</evidence>
<feature type="transmembrane region" description="Helical" evidence="10">
    <location>
        <begin position="269"/>
        <end position="288"/>
    </location>
</feature>
<evidence type="ECO:0000256" key="6">
    <source>
        <dbReference type="ARBA" id="ARBA00023053"/>
    </source>
</evidence>
<feature type="transmembrane region" description="Helical" evidence="10">
    <location>
        <begin position="111"/>
        <end position="132"/>
    </location>
</feature>
<dbReference type="GO" id="GO:0098719">
    <property type="term" value="P:sodium ion import across plasma membrane"/>
    <property type="evidence" value="ECO:0007669"/>
    <property type="project" value="TreeGrafter"/>
</dbReference>
<dbReference type="RefSeq" id="WP_067877232.1">
    <property type="nucleotide sequence ID" value="NZ_CP013979.1"/>
</dbReference>
<dbReference type="GO" id="GO:0015386">
    <property type="term" value="F:potassium:proton antiporter activity"/>
    <property type="evidence" value="ECO:0007669"/>
    <property type="project" value="TreeGrafter"/>
</dbReference>
<reference evidence="12 13" key="1">
    <citation type="journal article" date="2016" name="Int. J. Syst. Evol. Microbiol.">
        <title>Agromyces aureus sp. nov., isolated from the rhizosphere of Salix caprea L. grown in a heavy-metal-contaminated soil.</title>
        <authorList>
            <person name="Corretto E."/>
            <person name="Antonielli L."/>
            <person name="Sessitsch A."/>
            <person name="Compant S."/>
            <person name="Gorfer M."/>
            <person name="Kuffner M."/>
            <person name="Brader G."/>
        </authorList>
    </citation>
    <scope>NUCLEOTIDE SEQUENCE [LARGE SCALE GENOMIC DNA]</scope>
    <source>
        <strain evidence="12 13">AR33</strain>
    </source>
</reference>
<keyword evidence="7" id="KW-0406">Ion transport</keyword>
<feature type="transmembrane region" description="Helical" evidence="10">
    <location>
        <begin position="80"/>
        <end position="105"/>
    </location>
</feature>
<evidence type="ECO:0000256" key="10">
    <source>
        <dbReference type="SAM" id="Phobius"/>
    </source>
</evidence>
<dbReference type="InterPro" id="IPR006153">
    <property type="entry name" value="Cation/H_exchanger_TM"/>
</dbReference>
<keyword evidence="5 10" id="KW-1133">Transmembrane helix</keyword>
<feature type="transmembrane region" description="Helical" evidence="10">
    <location>
        <begin position="294"/>
        <end position="320"/>
    </location>
</feature>
<evidence type="ECO:0000313" key="12">
    <source>
        <dbReference type="EMBL" id="ANJ27299.1"/>
    </source>
</evidence>
<proteinExistence type="predicted"/>
<dbReference type="EMBL" id="CP013979">
    <property type="protein sequence ID" value="ANJ27299.1"/>
    <property type="molecule type" value="Genomic_DNA"/>
</dbReference>
<sequence length="572" mass="59701">MELLVVAVLGLLGIAAATAFGPRLGVASPLLLVIVGIFASLLPFVPDVEIDPELILAGVLPPLLYSASVSMPTMEFRREFSAIGGLSVGLVVVSSIVLGIVFALIIPGLGLAAGIALGAIVSPTDAVATSIVKRIGVSPRIVTVLEGESLLNDATALVLLRSAIVATAASVTFWEVVGDFVFAVVVAIVIGYLVGKANLWVRERVTDPTVNTVISFTVPFLAAVPSEALGASGLVAAVVAGLVTGRGALQRLSPQHRASDTQAWRTVELVLEGAVFLLMGLEMSAIVADVQGGRAGIVAGLVVAGVALAAVLLVRAAYVFPTLGLQRRRARRGAEMRGHLANMQDRLDHTDPDAPVRLDRMGGSYAGEPGTERAVSKARLAGFRMRIRRKVADIDYFTAEPLGWREGTVIVWAGMRGAVTLAAAQTLPPDTPERSLLVFVAFVVAAASLIVQGGTLPMLVRWVKPAKLDRAAVEADRDELDDLLRGIARRVTADAAAEAKAAGEVPGDAVRARTAGGFALRMRVIDEQRAALSAQRDDGGFSSTALTEALAALDAVQISLELRRPSGDVSKT</sequence>
<keyword evidence="3" id="KW-1003">Cell membrane</keyword>
<dbReference type="AlphaFoldDB" id="A0A191WGI3"/>
<dbReference type="InterPro" id="IPR018422">
    <property type="entry name" value="Cation/H_exchanger_CPA1"/>
</dbReference>
<dbReference type="STRING" id="453304.ATC03_11795"/>
<evidence type="ECO:0000256" key="3">
    <source>
        <dbReference type="ARBA" id="ARBA00022475"/>
    </source>
</evidence>
<keyword evidence="13" id="KW-1185">Reference proteome</keyword>
<dbReference type="OrthoDB" id="57886at2"/>
<feature type="transmembrane region" description="Helical" evidence="10">
    <location>
        <begin position="29"/>
        <end position="45"/>
    </location>
</feature>
<feature type="domain" description="Cation/H+ exchanger transmembrane" evidence="11">
    <location>
        <begin position="401"/>
        <end position="462"/>
    </location>
</feature>
<keyword evidence="8 10" id="KW-0472">Membrane</keyword>
<evidence type="ECO:0000259" key="11">
    <source>
        <dbReference type="Pfam" id="PF00999"/>
    </source>
</evidence>
<accession>A0A191WGI3</accession>
<dbReference type="Gene3D" id="6.10.140.1330">
    <property type="match status" value="1"/>
</dbReference>
<dbReference type="GO" id="GO:0005886">
    <property type="term" value="C:plasma membrane"/>
    <property type="evidence" value="ECO:0007669"/>
    <property type="project" value="UniProtKB-SubCell"/>
</dbReference>